<dbReference type="Proteomes" id="UP000661507">
    <property type="component" value="Unassembled WGS sequence"/>
</dbReference>
<reference evidence="2" key="1">
    <citation type="journal article" date="2014" name="Int. J. Syst. Evol. Microbiol.">
        <title>Complete genome sequence of Corynebacterium casei LMG S-19264T (=DSM 44701T), isolated from a smear-ripened cheese.</title>
        <authorList>
            <consortium name="US DOE Joint Genome Institute (JGI-PGF)"/>
            <person name="Walter F."/>
            <person name="Albersmeier A."/>
            <person name="Kalinowski J."/>
            <person name="Ruckert C."/>
        </authorList>
    </citation>
    <scope>NUCLEOTIDE SEQUENCE</scope>
    <source>
        <strain evidence="2">CGMCC 1.3617</strain>
    </source>
</reference>
<evidence type="ECO:0000313" key="3">
    <source>
        <dbReference type="Proteomes" id="UP000661507"/>
    </source>
</evidence>
<gene>
    <name evidence="2" type="ORF">GCM10011320_56130</name>
</gene>
<accession>A0A917NYL0</accession>
<evidence type="ECO:0000313" key="2">
    <source>
        <dbReference type="EMBL" id="GGJ41342.1"/>
    </source>
</evidence>
<dbReference type="EMBL" id="BMKW01000020">
    <property type="protein sequence ID" value="GGJ41342.1"/>
    <property type="molecule type" value="Genomic_DNA"/>
</dbReference>
<evidence type="ECO:0000256" key="1">
    <source>
        <dbReference type="SAM" id="Phobius"/>
    </source>
</evidence>
<proteinExistence type="predicted"/>
<keyword evidence="3" id="KW-1185">Reference proteome</keyword>
<dbReference type="AlphaFoldDB" id="A0A917NYL0"/>
<sequence>MLPRSRREVCALICLGQLLWLDAIVTLAGVSSQSATDLIALGVGGAIGFLTAGVLYARRFRR</sequence>
<comment type="caution">
    <text evidence="2">The sequence shown here is derived from an EMBL/GenBank/DDBJ whole genome shotgun (WGS) entry which is preliminary data.</text>
</comment>
<keyword evidence="1" id="KW-0472">Membrane</keyword>
<protein>
    <submittedName>
        <fullName evidence="2">Uncharacterized protein</fullName>
    </submittedName>
</protein>
<keyword evidence="1" id="KW-1133">Transmembrane helix</keyword>
<organism evidence="2 3">
    <name type="scientific">Neoroseomonas lacus</name>
    <dbReference type="NCBI Taxonomy" id="287609"/>
    <lineage>
        <taxon>Bacteria</taxon>
        <taxon>Pseudomonadati</taxon>
        <taxon>Pseudomonadota</taxon>
        <taxon>Alphaproteobacteria</taxon>
        <taxon>Acetobacterales</taxon>
        <taxon>Acetobacteraceae</taxon>
        <taxon>Neoroseomonas</taxon>
    </lineage>
</organism>
<name>A0A917NYL0_9PROT</name>
<reference evidence="2" key="2">
    <citation type="submission" date="2020-09" db="EMBL/GenBank/DDBJ databases">
        <authorList>
            <person name="Sun Q."/>
            <person name="Zhou Y."/>
        </authorList>
    </citation>
    <scope>NUCLEOTIDE SEQUENCE</scope>
    <source>
        <strain evidence="2">CGMCC 1.3617</strain>
    </source>
</reference>
<keyword evidence="1" id="KW-0812">Transmembrane</keyword>
<feature type="transmembrane region" description="Helical" evidence="1">
    <location>
        <begin position="38"/>
        <end position="57"/>
    </location>
</feature>